<accession>A0A7C3J3X4</accession>
<proteinExistence type="predicted"/>
<name>A0A7C3J3X4_9CREN</name>
<dbReference type="GO" id="GO:0004519">
    <property type="term" value="F:endonuclease activity"/>
    <property type="evidence" value="ECO:0007669"/>
    <property type="project" value="InterPro"/>
</dbReference>
<dbReference type="InterPro" id="IPR011335">
    <property type="entry name" value="Restrct_endonuc-II-like"/>
</dbReference>
<feature type="domain" description="Restriction endonuclease type IV Mrr" evidence="1">
    <location>
        <begin position="116"/>
        <end position="224"/>
    </location>
</feature>
<dbReference type="GO" id="GO:0009307">
    <property type="term" value="P:DNA restriction-modification system"/>
    <property type="evidence" value="ECO:0007669"/>
    <property type="project" value="InterPro"/>
</dbReference>
<sequence length="267" mass="30856">MSLATQIIEIIFRTLAINSWCFLSVAIEDAMKKIYPQEDEISISQKSEDIRSEVVREILHYCSEMKAKGIDPKFFLSTDKNEIIGRSYVFDSDSDKIKLKKKNLENFESILKVLEENEHDVFHRVCCCFLLDMGNYVEETRLSKDKGVDILIKTRICNMIFQVKHWKKPPQMEDIKAWVGKVKTFGPKPGAALGFISLRTASPYTIRESKTLGITLYDGERLAYHLCSVIETPTSRDINKWMIKTCKKCKANHCDIKNRGLKLYLLK</sequence>
<dbReference type="Pfam" id="PF04471">
    <property type="entry name" value="Mrr_cat"/>
    <property type="match status" value="1"/>
</dbReference>
<gene>
    <name evidence="2" type="ORF">ENS19_00135</name>
</gene>
<dbReference type="InterPro" id="IPR007560">
    <property type="entry name" value="Restrct_endonuc_IV_Mrr"/>
</dbReference>
<dbReference type="AlphaFoldDB" id="A0A7C3J3X4"/>
<organism evidence="2">
    <name type="scientific">Candidatus Methanomethylicus mesodigestus</name>
    <dbReference type="NCBI Taxonomy" id="1867258"/>
    <lineage>
        <taxon>Archaea</taxon>
        <taxon>Thermoproteota</taxon>
        <taxon>Methanosuratincolia</taxon>
        <taxon>Candidatus Methanomethylicales</taxon>
        <taxon>Candidatus Methanomethylicaceae</taxon>
        <taxon>Candidatus Methanomethylicus</taxon>
    </lineage>
</organism>
<dbReference type="InterPro" id="IPR011856">
    <property type="entry name" value="tRNA_endonuc-like_dom_sf"/>
</dbReference>
<protein>
    <recommendedName>
        <fullName evidence="1">Restriction endonuclease type IV Mrr domain-containing protein</fullName>
    </recommendedName>
</protein>
<evidence type="ECO:0000259" key="1">
    <source>
        <dbReference type="Pfam" id="PF04471"/>
    </source>
</evidence>
<dbReference type="GO" id="GO:0003677">
    <property type="term" value="F:DNA binding"/>
    <property type="evidence" value="ECO:0007669"/>
    <property type="project" value="InterPro"/>
</dbReference>
<dbReference type="SUPFAM" id="SSF52980">
    <property type="entry name" value="Restriction endonuclease-like"/>
    <property type="match status" value="1"/>
</dbReference>
<comment type="caution">
    <text evidence="2">The sequence shown here is derived from an EMBL/GenBank/DDBJ whole genome shotgun (WGS) entry which is preliminary data.</text>
</comment>
<evidence type="ECO:0000313" key="2">
    <source>
        <dbReference type="EMBL" id="HFK19677.1"/>
    </source>
</evidence>
<dbReference type="Gene3D" id="3.40.1350.10">
    <property type="match status" value="1"/>
</dbReference>
<reference evidence="2" key="1">
    <citation type="journal article" date="2020" name="mSystems">
        <title>Genome- and Community-Level Interaction Insights into Carbon Utilization and Element Cycling Functions of Hydrothermarchaeota in Hydrothermal Sediment.</title>
        <authorList>
            <person name="Zhou Z."/>
            <person name="Liu Y."/>
            <person name="Xu W."/>
            <person name="Pan J."/>
            <person name="Luo Z.H."/>
            <person name="Li M."/>
        </authorList>
    </citation>
    <scope>NUCLEOTIDE SEQUENCE [LARGE SCALE GENOMIC DNA]</scope>
    <source>
        <strain evidence="2">SpSt-468</strain>
    </source>
</reference>
<dbReference type="EMBL" id="DSTX01000001">
    <property type="protein sequence ID" value="HFK19677.1"/>
    <property type="molecule type" value="Genomic_DNA"/>
</dbReference>